<name>A0ABV5MR39_9ACTN</name>
<keyword evidence="4 7" id="KW-0812">Transmembrane</keyword>
<dbReference type="SUPFAM" id="SSF82866">
    <property type="entry name" value="Multidrug efflux transporter AcrB transmembrane domain"/>
    <property type="match status" value="1"/>
</dbReference>
<comment type="caution">
    <text evidence="9">The sequence shown here is derived from an EMBL/GenBank/DDBJ whole genome shotgun (WGS) entry which is preliminary data.</text>
</comment>
<dbReference type="InterPro" id="IPR050545">
    <property type="entry name" value="Mycobact_MmpL"/>
</dbReference>
<evidence type="ECO:0000256" key="3">
    <source>
        <dbReference type="ARBA" id="ARBA00022475"/>
    </source>
</evidence>
<dbReference type="Pfam" id="PF03176">
    <property type="entry name" value="MMPL"/>
    <property type="match status" value="1"/>
</dbReference>
<dbReference type="PANTHER" id="PTHR33406">
    <property type="entry name" value="MEMBRANE PROTEIN MJ1562-RELATED"/>
    <property type="match status" value="1"/>
</dbReference>
<keyword evidence="3" id="KW-1003">Cell membrane</keyword>
<comment type="subcellular location">
    <subcellularLocation>
        <location evidence="1">Cell membrane</location>
        <topology evidence="1">Multi-pass membrane protein</topology>
    </subcellularLocation>
</comment>
<evidence type="ECO:0000256" key="4">
    <source>
        <dbReference type="ARBA" id="ARBA00022692"/>
    </source>
</evidence>
<accession>A0ABV5MR39</accession>
<evidence type="ECO:0000256" key="6">
    <source>
        <dbReference type="ARBA" id="ARBA00023136"/>
    </source>
</evidence>
<gene>
    <name evidence="9" type="ORF">ACFFTR_50405</name>
</gene>
<feature type="transmembrane region" description="Helical" evidence="7">
    <location>
        <begin position="98"/>
        <end position="117"/>
    </location>
</feature>
<protein>
    <submittedName>
        <fullName evidence="9">MMPL family transporter</fullName>
    </submittedName>
</protein>
<sequence>MAEALPGGTATVIVFPTTGPQAAGTTELVARLRTDVLPPVAARTGATFLVGGSTAAVVDFSGAVAGRLPWFVGVVVAVSALLLLVVFRSVLIPLKAAVLNLLSVGAALGVVTLVFQHGLLGEQPGPVEAYVPGMIFAIVFGLSMDYTSRDPAAPTARP</sequence>
<dbReference type="Proteomes" id="UP001589608">
    <property type="component" value="Unassembled WGS sequence"/>
</dbReference>
<reference evidence="9 10" key="1">
    <citation type="submission" date="2024-09" db="EMBL/GenBank/DDBJ databases">
        <authorList>
            <person name="Sun Q."/>
            <person name="Mori K."/>
        </authorList>
    </citation>
    <scope>NUCLEOTIDE SEQUENCE [LARGE SCALE GENOMIC DNA]</scope>
    <source>
        <strain evidence="9 10">JCM 3307</strain>
    </source>
</reference>
<dbReference type="PANTHER" id="PTHR33406:SF11">
    <property type="entry name" value="MEMBRANE PROTEIN SCO6666-RELATED"/>
    <property type="match status" value="1"/>
</dbReference>
<keyword evidence="5 7" id="KW-1133">Transmembrane helix</keyword>
<evidence type="ECO:0000313" key="10">
    <source>
        <dbReference type="Proteomes" id="UP001589608"/>
    </source>
</evidence>
<dbReference type="RefSeq" id="WP_246656372.1">
    <property type="nucleotide sequence ID" value="NZ_CP061913.1"/>
</dbReference>
<dbReference type="InterPro" id="IPR004869">
    <property type="entry name" value="MMPL_dom"/>
</dbReference>
<evidence type="ECO:0000313" key="9">
    <source>
        <dbReference type="EMBL" id="MFB9451328.1"/>
    </source>
</evidence>
<keyword evidence="6 7" id="KW-0472">Membrane</keyword>
<feature type="transmembrane region" description="Helical" evidence="7">
    <location>
        <begin position="70"/>
        <end position="91"/>
    </location>
</feature>
<proteinExistence type="inferred from homology"/>
<keyword evidence="10" id="KW-1185">Reference proteome</keyword>
<evidence type="ECO:0000256" key="7">
    <source>
        <dbReference type="SAM" id="Phobius"/>
    </source>
</evidence>
<evidence type="ECO:0000256" key="2">
    <source>
        <dbReference type="ARBA" id="ARBA00010157"/>
    </source>
</evidence>
<evidence type="ECO:0000259" key="8">
    <source>
        <dbReference type="Pfam" id="PF03176"/>
    </source>
</evidence>
<dbReference type="EMBL" id="JBHMCA010000090">
    <property type="protein sequence ID" value="MFB9451328.1"/>
    <property type="molecule type" value="Genomic_DNA"/>
</dbReference>
<organism evidence="9 10">
    <name type="scientific">Dactylosporangium vinaceum</name>
    <dbReference type="NCBI Taxonomy" id="53362"/>
    <lineage>
        <taxon>Bacteria</taxon>
        <taxon>Bacillati</taxon>
        <taxon>Actinomycetota</taxon>
        <taxon>Actinomycetes</taxon>
        <taxon>Micromonosporales</taxon>
        <taxon>Micromonosporaceae</taxon>
        <taxon>Dactylosporangium</taxon>
    </lineage>
</organism>
<evidence type="ECO:0000256" key="5">
    <source>
        <dbReference type="ARBA" id="ARBA00022989"/>
    </source>
</evidence>
<feature type="transmembrane region" description="Helical" evidence="7">
    <location>
        <begin position="129"/>
        <end position="147"/>
    </location>
</feature>
<comment type="similarity">
    <text evidence="2">Belongs to the resistance-nodulation-cell division (RND) (TC 2.A.6) family. MmpL subfamily.</text>
</comment>
<feature type="domain" description="Membrane transport protein MMPL" evidence="8">
    <location>
        <begin position="20"/>
        <end position="147"/>
    </location>
</feature>
<evidence type="ECO:0000256" key="1">
    <source>
        <dbReference type="ARBA" id="ARBA00004651"/>
    </source>
</evidence>